<sequence length="70" mass="8244">MSTFLKVLAVNVVLSLVLGAWYGWRQFNRRGARLVYIHERLDELDPGVRALSLEEEDERRGLLRELEEME</sequence>
<name>A0A7D5BHB3_9CAUD</name>
<gene>
    <name evidence="2" type="ORF">AXL3_59</name>
</gene>
<evidence type="ECO:0000313" key="3">
    <source>
        <dbReference type="Proteomes" id="UP000509379"/>
    </source>
</evidence>
<dbReference type="EMBL" id="MT536174">
    <property type="protein sequence ID" value="QKW95619.1"/>
    <property type="molecule type" value="Genomic_DNA"/>
</dbReference>
<organism evidence="2 3">
    <name type="scientific">Stenotrophomonas phage vB_SmaS-AXL_3</name>
    <dbReference type="NCBI Taxonomy" id="2740427"/>
    <lineage>
        <taxon>Viruses</taxon>
        <taxon>Duplodnaviria</taxon>
        <taxon>Heunggongvirae</taxon>
        <taxon>Uroviricota</taxon>
        <taxon>Caudoviricetes</taxon>
        <taxon>Axeltriavirus</taxon>
        <taxon>Axeltriavirus AXL3</taxon>
    </lineage>
</organism>
<evidence type="ECO:0000313" key="2">
    <source>
        <dbReference type="EMBL" id="QKW95619.1"/>
    </source>
</evidence>
<proteinExistence type="predicted"/>
<evidence type="ECO:0000256" key="1">
    <source>
        <dbReference type="SAM" id="Phobius"/>
    </source>
</evidence>
<reference evidence="2" key="1">
    <citation type="submission" date="2020-05" db="EMBL/GenBank/DDBJ databases">
        <title>Isolation and characterization of the novel bacteriophage AXL3 against Stenotrophomonas maltophilia.</title>
        <authorList>
            <person name="McCutcheon J.G."/>
            <person name="Lin A."/>
            <person name="Dennis J."/>
        </authorList>
    </citation>
    <scope>NUCLEOTIDE SEQUENCE [LARGE SCALE GENOMIC DNA]</scope>
</reference>
<dbReference type="Proteomes" id="UP000509379">
    <property type="component" value="Segment"/>
</dbReference>
<accession>A0A7D5BHB3</accession>
<feature type="transmembrane region" description="Helical" evidence="1">
    <location>
        <begin position="6"/>
        <end position="24"/>
    </location>
</feature>
<keyword evidence="3" id="KW-1185">Reference proteome</keyword>
<keyword evidence="1" id="KW-0472">Membrane</keyword>
<protein>
    <submittedName>
        <fullName evidence="2">Uncharacterized protein</fullName>
    </submittedName>
</protein>
<keyword evidence="1" id="KW-1133">Transmembrane helix</keyword>
<keyword evidence="1" id="KW-0812">Transmembrane</keyword>